<dbReference type="Gene3D" id="1.10.510.10">
    <property type="entry name" value="Transferase(Phosphotransferase) domain 1"/>
    <property type="match status" value="1"/>
</dbReference>
<evidence type="ECO:0000256" key="10">
    <source>
        <dbReference type="ARBA" id="ARBA00022989"/>
    </source>
</evidence>
<organism evidence="16 17">
    <name type="scientific">Hordeum vulgare subsp. vulgare</name>
    <name type="common">Domesticated barley</name>
    <dbReference type="NCBI Taxonomy" id="112509"/>
    <lineage>
        <taxon>Eukaryota</taxon>
        <taxon>Viridiplantae</taxon>
        <taxon>Streptophyta</taxon>
        <taxon>Embryophyta</taxon>
        <taxon>Tracheophyta</taxon>
        <taxon>Spermatophyta</taxon>
        <taxon>Magnoliopsida</taxon>
        <taxon>Liliopsida</taxon>
        <taxon>Poales</taxon>
        <taxon>Poaceae</taxon>
        <taxon>BOP clade</taxon>
        <taxon>Pooideae</taxon>
        <taxon>Triticodae</taxon>
        <taxon>Triticeae</taxon>
        <taxon>Hordeinae</taxon>
        <taxon>Hordeum</taxon>
    </lineage>
</organism>
<feature type="domain" description="Protein kinase" evidence="15">
    <location>
        <begin position="621"/>
        <end position="893"/>
    </location>
</feature>
<dbReference type="GO" id="GO:0004672">
    <property type="term" value="F:protein kinase activity"/>
    <property type="evidence" value="ECO:0007669"/>
    <property type="project" value="InterPro"/>
</dbReference>
<comment type="catalytic activity">
    <reaction evidence="13">
        <text>L-seryl-[protein] + ATP = O-phospho-L-seryl-[protein] + ADP + H(+)</text>
        <dbReference type="Rhea" id="RHEA:17989"/>
        <dbReference type="Rhea" id="RHEA-COMP:9863"/>
        <dbReference type="Rhea" id="RHEA-COMP:11604"/>
        <dbReference type="ChEBI" id="CHEBI:15378"/>
        <dbReference type="ChEBI" id="CHEBI:29999"/>
        <dbReference type="ChEBI" id="CHEBI:30616"/>
        <dbReference type="ChEBI" id="CHEBI:83421"/>
        <dbReference type="ChEBI" id="CHEBI:456216"/>
        <dbReference type="EC" id="2.7.11.1"/>
    </reaction>
</comment>
<dbReference type="FunFam" id="3.80.10.10:FF:000129">
    <property type="entry name" value="Leucine-rich repeat receptor-like kinase"/>
    <property type="match status" value="1"/>
</dbReference>
<evidence type="ECO:0000256" key="9">
    <source>
        <dbReference type="ARBA" id="ARBA00022840"/>
    </source>
</evidence>
<dbReference type="EnsemblPlants" id="HORVU.MOREX.r3.4HG0407600.1">
    <property type="protein sequence ID" value="HORVU.MOREX.r3.4HG0407600.1"/>
    <property type="gene ID" value="HORVU.MOREX.r3.4HG0407600"/>
</dbReference>
<dbReference type="AlphaFoldDB" id="A0A8I6X5B1"/>
<proteinExistence type="predicted"/>
<dbReference type="PROSITE" id="PS50011">
    <property type="entry name" value="PROTEIN_KINASE_DOM"/>
    <property type="match status" value="1"/>
</dbReference>
<comment type="catalytic activity">
    <reaction evidence="12">
        <text>L-threonyl-[protein] + ATP = O-phospho-L-threonyl-[protein] + ADP + H(+)</text>
        <dbReference type="Rhea" id="RHEA:46608"/>
        <dbReference type="Rhea" id="RHEA-COMP:11060"/>
        <dbReference type="Rhea" id="RHEA-COMP:11605"/>
        <dbReference type="ChEBI" id="CHEBI:15378"/>
        <dbReference type="ChEBI" id="CHEBI:30013"/>
        <dbReference type="ChEBI" id="CHEBI:30616"/>
        <dbReference type="ChEBI" id="CHEBI:61977"/>
        <dbReference type="ChEBI" id="CHEBI:456216"/>
        <dbReference type="EC" id="2.7.11.1"/>
    </reaction>
</comment>
<dbReference type="CDD" id="cd14066">
    <property type="entry name" value="STKc_IRAK"/>
    <property type="match status" value="1"/>
</dbReference>
<evidence type="ECO:0000256" key="3">
    <source>
        <dbReference type="ARBA" id="ARBA00022614"/>
    </source>
</evidence>
<dbReference type="Gene3D" id="3.30.200.20">
    <property type="entry name" value="Phosphorylase Kinase, domain 1"/>
    <property type="match status" value="1"/>
</dbReference>
<dbReference type="InterPro" id="IPR025875">
    <property type="entry name" value="Leu-rich_rpt_4"/>
</dbReference>
<evidence type="ECO:0000313" key="16">
    <source>
        <dbReference type="EnsemblPlants" id="HORVU.MOREX.r3.4HG0407600.1"/>
    </source>
</evidence>
<keyword evidence="4" id="KW-0808">Transferase</keyword>
<evidence type="ECO:0000256" key="11">
    <source>
        <dbReference type="ARBA" id="ARBA00023136"/>
    </source>
</evidence>
<keyword evidence="9" id="KW-0067">ATP-binding</keyword>
<comment type="subcellular location">
    <subcellularLocation>
        <location evidence="1">Membrane</location>
        <topology evidence="1">Single-pass membrane protein</topology>
    </subcellularLocation>
</comment>
<evidence type="ECO:0000256" key="2">
    <source>
        <dbReference type="ARBA" id="ARBA00012513"/>
    </source>
</evidence>
<evidence type="ECO:0000256" key="4">
    <source>
        <dbReference type="ARBA" id="ARBA00022679"/>
    </source>
</evidence>
<keyword evidence="3" id="KW-0433">Leucine-rich repeat</keyword>
<reference evidence="16" key="3">
    <citation type="submission" date="2022-01" db="UniProtKB">
        <authorList>
            <consortium name="EnsemblPlants"/>
        </authorList>
    </citation>
    <scope>IDENTIFICATION</scope>
    <source>
        <strain evidence="16">subsp. vulgare</strain>
    </source>
</reference>
<sequence length="912" mass="101849">MTHDVPTVALRPPASRSTASAPPTTCTGRQEALLFATVRPPLSPPASLIRSLLSLGRRCLDPWPWAGYISIDCGYTASPDYTDSKTGLTYVSDASFINAGLIHTVDPSKMQQADLAQQYSTVRFFPNGTRNCYTLQSLTPGGKYLVRAAFGYGDYDTLNSPPTFDLYFGVNYWTTVTIVNTSTSYLYEIIAVAPAEFLHICLVDRGSGTPFISVLELRSLLPTLYPEASLAQSLVLLNFFRDTVNFGFNRYHFGTDDQNIRYPHDPYDRMWQKYEDVPNWIDVPNKTSGVVQNAPNDHYSPPSEVMLRASSPLNASRMDMWWSSDSSLTLDVGSNYFLVLYFTELEDKKVGFRHFNVSVDNYSLADAFSPSFFRASVLTWTVPRSSRYVVSLIATPNSTVGPVISGMEIYMLRQQNESTTYSADANAMMTIQMKFSVKKNWVGDPCSPVFFAWDGLECRYAPSSPRIIALNLSSSGLAGEVDISVGQLQLLQYLDLSHNKLSGSIPEFLGELTSLKYLDLSNNNFSGPIPGALLEKSQNGLLALRVDNNPNLCENYTCNNKKKKITGVLEIIVPVISSVALLSVVLLVCWHRIKNRQDAARPVNPFENRNFKYNELRLITDNFSKVIGKGGFGPVYFGSLENGTPVAVKVRSETSSQGHKEFLAEAQYLARVHHKNLVSLIGYCKDKKHLSLVYEYMDGGNLEDRLKGQVPLNWLQRLNIALDCAYGLHYLHKSCGRPMIHRDVKAVKILLTADLEARISDFGLTRAFSSEMSTHATTRPMGTSGYLDPEYYATSHLSEKSDVYSFGILLLVLITAQPVIVTANNAKRENISLWVRSRLLEGDIESLTDLRIRGHYDVNSVWKVAEMALHCTEHKRQDRPTMMEVVEGLKEGLQLENSSRSSVETGRQFAVC</sequence>
<reference evidence="16" key="2">
    <citation type="submission" date="2020-10" db="EMBL/GenBank/DDBJ databases">
        <authorList>
            <person name="Scholz U."/>
            <person name="Mascher M."/>
            <person name="Fiebig A."/>
        </authorList>
    </citation>
    <scope>NUCLEOTIDE SEQUENCE [LARGE SCALE GENOMIC DNA]</scope>
    <source>
        <strain evidence="16">cv. Morex</strain>
    </source>
</reference>
<evidence type="ECO:0000256" key="7">
    <source>
        <dbReference type="ARBA" id="ARBA00022737"/>
    </source>
</evidence>
<dbReference type="SMR" id="A0A8I6X5B1"/>
<keyword evidence="5" id="KW-0812">Transmembrane</keyword>
<dbReference type="Pfam" id="PF12799">
    <property type="entry name" value="LRR_4"/>
    <property type="match status" value="1"/>
</dbReference>
<dbReference type="InterPro" id="IPR001245">
    <property type="entry name" value="Ser-Thr/Tyr_kinase_cat_dom"/>
</dbReference>
<reference evidence="17" key="1">
    <citation type="journal article" date="2012" name="Nature">
        <title>A physical, genetic and functional sequence assembly of the barley genome.</title>
        <authorList>
            <consortium name="The International Barley Genome Sequencing Consortium"/>
            <person name="Mayer K.F."/>
            <person name="Waugh R."/>
            <person name="Brown J.W."/>
            <person name="Schulman A."/>
            <person name="Langridge P."/>
            <person name="Platzer M."/>
            <person name="Fincher G.B."/>
            <person name="Muehlbauer G.J."/>
            <person name="Sato K."/>
            <person name="Close T.J."/>
            <person name="Wise R.P."/>
            <person name="Stein N."/>
        </authorList>
    </citation>
    <scope>NUCLEOTIDE SEQUENCE [LARGE SCALE GENOMIC DNA]</scope>
    <source>
        <strain evidence="17">cv. Morex</strain>
    </source>
</reference>
<dbReference type="SUPFAM" id="SSF56112">
    <property type="entry name" value="Protein kinase-like (PK-like)"/>
    <property type="match status" value="1"/>
</dbReference>
<dbReference type="Gene3D" id="3.80.10.10">
    <property type="entry name" value="Ribonuclease Inhibitor"/>
    <property type="match status" value="1"/>
</dbReference>
<dbReference type="FunFam" id="3.30.200.20:FF:000178">
    <property type="entry name" value="serine/threonine-protein kinase PBS1-like"/>
    <property type="match status" value="1"/>
</dbReference>
<keyword evidence="10" id="KW-1133">Transmembrane helix</keyword>
<feature type="region of interest" description="Disordered" evidence="14">
    <location>
        <begin position="1"/>
        <end position="25"/>
    </location>
</feature>
<dbReference type="GO" id="GO:0016020">
    <property type="term" value="C:membrane"/>
    <property type="evidence" value="ECO:0007669"/>
    <property type="project" value="UniProtKB-SubCell"/>
</dbReference>
<dbReference type="InterPro" id="IPR024788">
    <property type="entry name" value="Malectin-like_Carb-bd_dom"/>
</dbReference>
<feature type="compositionally biased region" description="Low complexity" evidence="14">
    <location>
        <begin position="11"/>
        <end position="25"/>
    </location>
</feature>
<evidence type="ECO:0000313" key="17">
    <source>
        <dbReference type="Proteomes" id="UP000011116"/>
    </source>
</evidence>
<dbReference type="Proteomes" id="UP000011116">
    <property type="component" value="Chromosome 4H"/>
</dbReference>
<evidence type="ECO:0000256" key="1">
    <source>
        <dbReference type="ARBA" id="ARBA00004167"/>
    </source>
</evidence>
<evidence type="ECO:0000256" key="13">
    <source>
        <dbReference type="ARBA" id="ARBA00048679"/>
    </source>
</evidence>
<evidence type="ECO:0000256" key="12">
    <source>
        <dbReference type="ARBA" id="ARBA00047899"/>
    </source>
</evidence>
<dbReference type="Pfam" id="PF07714">
    <property type="entry name" value="PK_Tyr_Ser-Thr"/>
    <property type="match status" value="1"/>
</dbReference>
<dbReference type="Gramene" id="HORVU.MOREX.r3.4HG0407600.1">
    <property type="protein sequence ID" value="HORVU.MOREX.r3.4HG0407600.1"/>
    <property type="gene ID" value="HORVU.MOREX.r3.4HG0407600"/>
</dbReference>
<keyword evidence="6" id="KW-0732">Signal</keyword>
<evidence type="ECO:0000256" key="14">
    <source>
        <dbReference type="SAM" id="MobiDB-lite"/>
    </source>
</evidence>
<dbReference type="InterPro" id="IPR011009">
    <property type="entry name" value="Kinase-like_dom_sf"/>
</dbReference>
<evidence type="ECO:0000259" key="15">
    <source>
        <dbReference type="PROSITE" id="PS50011"/>
    </source>
</evidence>
<keyword evidence="7" id="KW-0677">Repeat</keyword>
<accession>A0A8I6X5B1</accession>
<evidence type="ECO:0000256" key="6">
    <source>
        <dbReference type="ARBA" id="ARBA00022729"/>
    </source>
</evidence>
<protein>
    <recommendedName>
        <fullName evidence="2">non-specific serine/threonine protein kinase</fullName>
        <ecNumber evidence="2">2.7.11.1</ecNumber>
    </recommendedName>
</protein>
<dbReference type="Gene3D" id="2.60.120.430">
    <property type="entry name" value="Galactose-binding lectin"/>
    <property type="match status" value="1"/>
</dbReference>
<dbReference type="PANTHER" id="PTHR45631">
    <property type="entry name" value="OS07G0107800 PROTEIN-RELATED"/>
    <property type="match status" value="1"/>
</dbReference>
<dbReference type="GO" id="GO:0005524">
    <property type="term" value="F:ATP binding"/>
    <property type="evidence" value="ECO:0007669"/>
    <property type="project" value="UniProtKB-KW"/>
</dbReference>
<name>A0A8I6X5B1_HORVV</name>
<dbReference type="InterPro" id="IPR001611">
    <property type="entry name" value="Leu-rich_rpt"/>
</dbReference>
<evidence type="ECO:0000256" key="5">
    <source>
        <dbReference type="ARBA" id="ARBA00022692"/>
    </source>
</evidence>
<dbReference type="InterPro" id="IPR000719">
    <property type="entry name" value="Prot_kinase_dom"/>
</dbReference>
<dbReference type="Pfam" id="PF12819">
    <property type="entry name" value="Malectin_like"/>
    <property type="match status" value="1"/>
</dbReference>
<keyword evidence="8" id="KW-0547">Nucleotide-binding</keyword>
<dbReference type="PANTHER" id="PTHR45631:SF95">
    <property type="entry name" value="PROTEIN KINASE DOMAIN-CONTAINING PROTEIN"/>
    <property type="match status" value="1"/>
</dbReference>
<dbReference type="InterPro" id="IPR032675">
    <property type="entry name" value="LRR_dom_sf"/>
</dbReference>
<keyword evidence="11" id="KW-0472">Membrane</keyword>
<dbReference type="SUPFAM" id="SSF52058">
    <property type="entry name" value="L domain-like"/>
    <property type="match status" value="1"/>
</dbReference>
<keyword evidence="17" id="KW-1185">Reference proteome</keyword>
<dbReference type="PRINTS" id="PR00019">
    <property type="entry name" value="LEURICHRPT"/>
</dbReference>
<dbReference type="PROSITE" id="PS51450">
    <property type="entry name" value="LRR"/>
    <property type="match status" value="1"/>
</dbReference>
<dbReference type="EC" id="2.7.11.1" evidence="2"/>
<evidence type="ECO:0000256" key="8">
    <source>
        <dbReference type="ARBA" id="ARBA00022741"/>
    </source>
</evidence>